<protein>
    <recommendedName>
        <fullName evidence="6">Acid ceramidase N-terminal domain-containing protein</fullName>
    </recommendedName>
</protein>
<feature type="domain" description="Choloylglycine hydrolase/NAAA C-terminal" evidence="2">
    <location>
        <begin position="109"/>
        <end position="242"/>
    </location>
</feature>
<feature type="domain" description="Acid ceramidase N-terminal" evidence="3">
    <location>
        <begin position="19"/>
        <end position="67"/>
    </location>
</feature>
<reference evidence="4 5" key="1">
    <citation type="submission" date="2018-10" db="EMBL/GenBank/DDBJ databases">
        <authorList>
            <consortium name="IHU Genomes"/>
        </authorList>
    </citation>
    <scope>NUCLEOTIDE SEQUENCE [LARGE SCALE GENOMIC DNA]</scope>
    <source>
        <strain evidence="4 5">A1</strain>
    </source>
</reference>
<dbReference type="PANTHER" id="PTHR28583">
    <property type="entry name" value="ACID AMIDASE"/>
    <property type="match status" value="1"/>
</dbReference>
<evidence type="ECO:0000259" key="2">
    <source>
        <dbReference type="Pfam" id="PF02275"/>
    </source>
</evidence>
<evidence type="ECO:0000256" key="1">
    <source>
        <dbReference type="ARBA" id="ARBA00022801"/>
    </source>
</evidence>
<evidence type="ECO:0000313" key="5">
    <source>
        <dbReference type="Proteomes" id="UP000594342"/>
    </source>
</evidence>
<dbReference type="GO" id="GO:0016810">
    <property type="term" value="F:hydrolase activity, acting on carbon-nitrogen (but not peptide) bonds"/>
    <property type="evidence" value="ECO:0007669"/>
    <property type="project" value="TreeGrafter"/>
</dbReference>
<dbReference type="InterPro" id="IPR029130">
    <property type="entry name" value="Acid_ceramidase_N"/>
</dbReference>
<keyword evidence="1" id="KW-0378">Hydrolase</keyword>
<evidence type="ECO:0000259" key="3">
    <source>
        <dbReference type="Pfam" id="PF15508"/>
    </source>
</evidence>
<keyword evidence="5" id="KW-1185">Reference proteome</keyword>
<dbReference type="InterPro" id="IPR029132">
    <property type="entry name" value="CBAH/NAAA_C"/>
</dbReference>
<dbReference type="Pfam" id="PF02275">
    <property type="entry name" value="CBAH"/>
    <property type="match status" value="1"/>
</dbReference>
<organism evidence="4 5">
    <name type="scientific">Yasminevirus sp. GU-2018</name>
    <dbReference type="NCBI Taxonomy" id="2420051"/>
    <lineage>
        <taxon>Viruses</taxon>
        <taxon>Varidnaviria</taxon>
        <taxon>Bamfordvirae</taxon>
        <taxon>Nucleocytoviricota</taxon>
        <taxon>Megaviricetes</taxon>
        <taxon>Imitervirales</taxon>
        <taxon>Mimiviridae</taxon>
        <taxon>Klosneuvirinae</taxon>
        <taxon>Yasminevirus</taxon>
        <taxon>Yasminevirus saudimassiliense</taxon>
    </lineage>
</organism>
<dbReference type="Proteomes" id="UP000594342">
    <property type="component" value="Unassembled WGS sequence"/>
</dbReference>
<dbReference type="PANTHER" id="PTHR28583:SF4">
    <property type="entry name" value="N-ACYLETHANOLAMINE-HYDROLYZING ACID AMIDASE"/>
    <property type="match status" value="1"/>
</dbReference>
<evidence type="ECO:0000313" key="4">
    <source>
        <dbReference type="EMBL" id="VBB18342.1"/>
    </source>
</evidence>
<dbReference type="EMBL" id="UPSH01000001">
    <property type="protein sequence ID" value="VBB18342.1"/>
    <property type="molecule type" value="Genomic_DNA"/>
</dbReference>
<dbReference type="Pfam" id="PF15508">
    <property type="entry name" value="NAAA-beta"/>
    <property type="match status" value="1"/>
</dbReference>
<proteinExistence type="predicted"/>
<dbReference type="Gene3D" id="3.60.60.10">
    <property type="entry name" value="Penicillin V Acylase, Chain A"/>
    <property type="match status" value="1"/>
</dbReference>
<evidence type="ECO:0008006" key="6">
    <source>
        <dbReference type="Google" id="ProtNLM"/>
    </source>
</evidence>
<gene>
    <name evidence="4" type="ORF">YASMINEVIRUS_805</name>
</gene>
<comment type="caution">
    <text evidence="4">The sequence shown here is derived from an EMBL/GenBank/DDBJ whole genome shotgun (WGS) entry which is preliminary data.</text>
</comment>
<accession>A0A5K0UA22</accession>
<name>A0A5K0UA22_9VIRU</name>
<sequence>MSHLSPQTLQSKNYASLTEVPRFIINLDLPPDQRWTHVIKLYKHKFSKVMDTVDTLLGGITGTALKWVTWWYSENVFYIEELKAISETSGVELEKLILLQLCYEMFSCCTSIVINDKDRTVHYRTMDWEMPKLADLTIKADFVKNDTVLFSATTWAGYVGVMTGVKQNVCTVALNYRRLGDSIFTNFSNSINGAWPIGFLIRHLLETESSYSAIKKHLTNSRLISPCYITLSGNRKSRAVIINRSREDSDSVERIGENVGDYIVQTNIDNSKLSENVPNIVYSKQRVGLTKRCMKDYECVSDVRELLQRFNSFPIINETTIYTTVMECQGGVMHSYTK</sequence>